<dbReference type="STRING" id="178035.A0A154PLE8"/>
<evidence type="ECO:0000256" key="6">
    <source>
        <dbReference type="RuleBase" id="RU361235"/>
    </source>
</evidence>
<dbReference type="OMA" id="TSHEYSI"/>
<evidence type="ECO:0000256" key="2">
    <source>
        <dbReference type="ARBA" id="ARBA00022487"/>
    </source>
</evidence>
<keyword evidence="9" id="KW-1185">Reference proteome</keyword>
<dbReference type="InterPro" id="IPR019826">
    <property type="entry name" value="Carboxylesterase_B_AS"/>
</dbReference>
<evidence type="ECO:0000259" key="7">
    <source>
        <dbReference type="Pfam" id="PF00135"/>
    </source>
</evidence>
<dbReference type="GO" id="GO:0052689">
    <property type="term" value="F:carboxylic ester hydrolase activity"/>
    <property type="evidence" value="ECO:0007669"/>
    <property type="project" value="UniProtKB-KW"/>
</dbReference>
<evidence type="ECO:0000313" key="9">
    <source>
        <dbReference type="Proteomes" id="UP000076502"/>
    </source>
</evidence>
<evidence type="ECO:0000256" key="1">
    <source>
        <dbReference type="ARBA" id="ARBA00005964"/>
    </source>
</evidence>
<keyword evidence="4" id="KW-1015">Disulfide bond</keyword>
<organism evidence="8 9">
    <name type="scientific">Dufourea novaeangliae</name>
    <name type="common">Sweat bee</name>
    <dbReference type="NCBI Taxonomy" id="178035"/>
    <lineage>
        <taxon>Eukaryota</taxon>
        <taxon>Metazoa</taxon>
        <taxon>Ecdysozoa</taxon>
        <taxon>Arthropoda</taxon>
        <taxon>Hexapoda</taxon>
        <taxon>Insecta</taxon>
        <taxon>Pterygota</taxon>
        <taxon>Neoptera</taxon>
        <taxon>Endopterygota</taxon>
        <taxon>Hymenoptera</taxon>
        <taxon>Apocrita</taxon>
        <taxon>Aculeata</taxon>
        <taxon>Apoidea</taxon>
        <taxon>Anthophila</taxon>
        <taxon>Halictidae</taxon>
        <taxon>Rophitinae</taxon>
        <taxon>Dufourea</taxon>
    </lineage>
</organism>
<dbReference type="Gene3D" id="3.40.50.1820">
    <property type="entry name" value="alpha/beta hydrolase"/>
    <property type="match status" value="1"/>
</dbReference>
<dbReference type="PANTHER" id="PTHR43142:SF1">
    <property type="entry name" value="CARBOXYLIC ESTER HYDROLASE"/>
    <property type="match status" value="1"/>
</dbReference>
<keyword evidence="3 6" id="KW-0378">Hydrolase</keyword>
<dbReference type="SUPFAM" id="SSF53474">
    <property type="entry name" value="alpha/beta-Hydrolases"/>
    <property type="match status" value="1"/>
</dbReference>
<gene>
    <name evidence="8" type="ORF">WN55_03131</name>
</gene>
<evidence type="ECO:0000313" key="8">
    <source>
        <dbReference type="EMBL" id="KZC12050.1"/>
    </source>
</evidence>
<keyword evidence="2" id="KW-0719">Serine esterase</keyword>
<dbReference type="InterPro" id="IPR002018">
    <property type="entry name" value="CarbesteraseB"/>
</dbReference>
<protein>
    <recommendedName>
        <fullName evidence="6">Carboxylic ester hydrolase</fullName>
        <ecNumber evidence="6">3.1.1.-</ecNumber>
    </recommendedName>
</protein>
<dbReference type="OrthoDB" id="19653at2759"/>
<feature type="domain" description="Carboxylesterase type B" evidence="7">
    <location>
        <begin position="3"/>
        <end position="511"/>
    </location>
</feature>
<dbReference type="Pfam" id="PF00135">
    <property type="entry name" value="COesterase"/>
    <property type="match status" value="1"/>
</dbReference>
<comment type="similarity">
    <text evidence="1 6">Belongs to the type-B carboxylesterase/lipase family.</text>
</comment>
<sequence length="523" mass="58925">MKEPIVTVKQGKLRGTVVESVLGPSYIAFWGIPFAAPPVGELRFKDPEPADGWIGIRDATNSSVNLCPQRLDFPTRDYVGDEDCLYLNVYTNSLNGPKPVMFWVHGGAFISGTGAISNWGPDYLVRKDVIIVSPNYRLGAFGFLNLQHKDASGNMGLKDLILALKWVNQNIASFGGDPNNITVFGFSAGAALAHAIIVSPQSRGLFHKVILQSGTITCPWSFETDRKSFRLASLLGNKTTDTEEMIRFLKQVPAMDIVKAHASILTKDEMRKYHIRCALSIDTASENPVLPVPLEQLVLNDVNIPMIIGNTSHEFIIFLRDNTKKTFDDLNKHFVDFVKYMATAKNLDPEETEELSRIVKDWYFKAQPIFSEDNILDALEFLSDMYFTLHFKVFLENRVKRTSAPTYSYIYSYVGGQKSQADFLVKRFVKGVSHTDEMPYLFNMLCCKTEDEGVPEKGTKDREMMERLTTMWTNFAKTGNPTPTLEDVVNVTWKPATKDKLYYLEIGAETRLSVHRPHVLSAL</sequence>
<dbReference type="EC" id="3.1.1.-" evidence="6"/>
<dbReference type="ESTHER" id="9hyme-a0a154ple8">
    <property type="family name" value="Carb_B_Arthropoda"/>
</dbReference>
<dbReference type="PROSITE" id="PS00122">
    <property type="entry name" value="CARBOXYLESTERASE_B_1"/>
    <property type="match status" value="1"/>
</dbReference>
<keyword evidence="5" id="KW-0325">Glycoprotein</keyword>
<dbReference type="AlphaFoldDB" id="A0A154PLE8"/>
<dbReference type="EMBL" id="KQ434938">
    <property type="protein sequence ID" value="KZC12050.1"/>
    <property type="molecule type" value="Genomic_DNA"/>
</dbReference>
<dbReference type="InterPro" id="IPR029058">
    <property type="entry name" value="AB_hydrolase_fold"/>
</dbReference>
<reference evidence="8 9" key="1">
    <citation type="submission" date="2015-07" db="EMBL/GenBank/DDBJ databases">
        <title>The genome of Dufourea novaeangliae.</title>
        <authorList>
            <person name="Pan H."/>
            <person name="Kapheim K."/>
        </authorList>
    </citation>
    <scope>NUCLEOTIDE SEQUENCE [LARGE SCALE GENOMIC DNA]</scope>
    <source>
        <strain evidence="8">0120121106</strain>
        <tissue evidence="8">Whole body</tissue>
    </source>
</reference>
<dbReference type="Proteomes" id="UP000076502">
    <property type="component" value="Unassembled WGS sequence"/>
</dbReference>
<evidence type="ECO:0000256" key="5">
    <source>
        <dbReference type="ARBA" id="ARBA00023180"/>
    </source>
</evidence>
<proteinExistence type="inferred from homology"/>
<evidence type="ECO:0000256" key="4">
    <source>
        <dbReference type="ARBA" id="ARBA00023157"/>
    </source>
</evidence>
<name>A0A154PLE8_DUFNO</name>
<evidence type="ECO:0000256" key="3">
    <source>
        <dbReference type="ARBA" id="ARBA00022801"/>
    </source>
</evidence>
<accession>A0A154PLE8</accession>
<dbReference type="PANTHER" id="PTHR43142">
    <property type="entry name" value="CARBOXYLIC ESTER HYDROLASE"/>
    <property type="match status" value="1"/>
</dbReference>